<proteinExistence type="predicted"/>
<evidence type="ECO:0000313" key="2">
    <source>
        <dbReference type="EMBL" id="PHZ08109.1"/>
    </source>
</evidence>
<dbReference type="GO" id="GO:0001164">
    <property type="term" value="F:RNA polymerase I core promoter sequence-specific DNA binding"/>
    <property type="evidence" value="ECO:0007669"/>
    <property type="project" value="TreeGrafter"/>
</dbReference>
<dbReference type="RefSeq" id="XP_023461817.1">
    <property type="nucleotide sequence ID" value="XM_023609708.1"/>
</dbReference>
<dbReference type="STRING" id="1340429.A0A2G4SH78"/>
<dbReference type="InterPro" id="IPR038801">
    <property type="entry name" value="TAF1C"/>
</dbReference>
<feature type="compositionally biased region" description="Basic residues" evidence="1">
    <location>
        <begin position="765"/>
        <end position="778"/>
    </location>
</feature>
<dbReference type="GO" id="GO:0001650">
    <property type="term" value="C:fibrillar center"/>
    <property type="evidence" value="ECO:0007669"/>
    <property type="project" value="TreeGrafter"/>
</dbReference>
<organism evidence="2 3">
    <name type="scientific">Rhizopus microsporus ATCC 52813</name>
    <dbReference type="NCBI Taxonomy" id="1340429"/>
    <lineage>
        <taxon>Eukaryota</taxon>
        <taxon>Fungi</taxon>
        <taxon>Fungi incertae sedis</taxon>
        <taxon>Mucoromycota</taxon>
        <taxon>Mucoromycotina</taxon>
        <taxon>Mucoromycetes</taxon>
        <taxon>Mucorales</taxon>
        <taxon>Mucorineae</taxon>
        <taxon>Rhizopodaceae</taxon>
        <taxon>Rhizopus</taxon>
    </lineage>
</organism>
<dbReference type="PANTHER" id="PTHR15319:SF1">
    <property type="entry name" value="TATA BOX-BINDING PROTEIN-ASSOCIATED FACTOR RNA POLYMERASE I SUBUNIT C"/>
    <property type="match status" value="1"/>
</dbReference>
<dbReference type="PANTHER" id="PTHR15319">
    <property type="entry name" value="TATA BOX-BINDING PROTEIN ASSOCIATED FACTOR RNA POLYMERASE I SUBUNIT C"/>
    <property type="match status" value="1"/>
</dbReference>
<dbReference type="SUPFAM" id="SSF50969">
    <property type="entry name" value="YVTN repeat-like/Quinoprotein amine dehydrogenase"/>
    <property type="match status" value="1"/>
</dbReference>
<dbReference type="Proteomes" id="UP000242254">
    <property type="component" value="Unassembled WGS sequence"/>
</dbReference>
<reference evidence="2 3" key="1">
    <citation type="journal article" date="2016" name="Proc. Natl. Acad. Sci. U.S.A.">
        <title>Lipid metabolic changes in an early divergent fungus govern the establishment of a mutualistic symbiosis with endobacteria.</title>
        <authorList>
            <person name="Lastovetsky O.A."/>
            <person name="Gaspar M.L."/>
            <person name="Mondo S.J."/>
            <person name="LaButti K.M."/>
            <person name="Sandor L."/>
            <person name="Grigoriev I.V."/>
            <person name="Henry S.A."/>
            <person name="Pawlowska T.E."/>
        </authorList>
    </citation>
    <scope>NUCLEOTIDE SEQUENCE [LARGE SCALE GENOMIC DNA]</scope>
    <source>
        <strain evidence="2 3">ATCC 52813</strain>
    </source>
</reference>
<name>A0A2G4SH78_RHIZD</name>
<dbReference type="EMBL" id="KZ303868">
    <property type="protein sequence ID" value="PHZ08109.1"/>
    <property type="molecule type" value="Genomic_DNA"/>
</dbReference>
<dbReference type="InterPro" id="IPR011044">
    <property type="entry name" value="Quino_amine_DH_bsu"/>
</dbReference>
<evidence type="ECO:0000313" key="3">
    <source>
        <dbReference type="Proteomes" id="UP000242254"/>
    </source>
</evidence>
<feature type="region of interest" description="Disordered" evidence="1">
    <location>
        <begin position="749"/>
        <end position="778"/>
    </location>
</feature>
<dbReference type="GeneID" id="35440698"/>
<sequence>MDSLGQTRFDTVEVRFGFPLERFHTGTGPFYNNFLDQVEIIPRTNDHVPTPQARVLELMDQANRIVRDVKSLGFLGTNSIASMLQDDASTNRQFEQHDPLQGNVLVTTHIPETDYKLFIFATGESLSRIVIAISRYSDFSLSNDSKISLPLDELDIITVVDLQYPVRQITISPLSNREQIIFAVRTTSTISLYSVNDKRDCQLLHTFIFYERTVTSPQIDYSMPNHVVMSPYKKYDYLCVTTNGYVALVDGKKDEILFEGRDNTTKKITDYRSNHWLCAFGSTPSTYLIVSPESIRQWTVKGTTIETKTITAFEDRIYAFQEFSGTSLYCYSTLMYVYIMDIDDKRPIVRWRHMMRDGPPTCLLVDRLKDNEWRLSAFSPHNQHLHLMNVKFFDRSTKPEIGLIRYLRLKKMPCENEVEPGLHIPAHGFSIESHPIINGDRPTYFYSVYRSFDNGSLHVQYITIDTELASAKLQLVQKPRYYLEGHECIQKLHSNIKMAFLPEHSLGKKYLREVYRINTNQIYKYLNEINPGSQSIDDETKLEIAEKVRRLESCTTLQELIQDESYSLQHITSFVNEMMLMENIEMDRPPELPSISKDQSKPVDVDLRSRLQAAHKKEIETSRMILHRPRSSLDHFQYLPSHVELKPTTTTRIMGSLWKIGEKAGQDLVFPVVDTNARLPAHVQFPPAKETSTHNLARRRRHSEISGDLGWHENMEYSMPTVVSVNKSLNNHTTTTTTTTRPVEYLTQPLPGAFGSRPTSSSKMEKKKKKKTKVAGFK</sequence>
<gene>
    <name evidence="2" type="ORF">RHIMIDRAFT_242061</name>
</gene>
<protein>
    <submittedName>
        <fullName evidence="2">Uncharacterized protein</fullName>
    </submittedName>
</protein>
<evidence type="ECO:0000256" key="1">
    <source>
        <dbReference type="SAM" id="MobiDB-lite"/>
    </source>
</evidence>
<accession>A0A2G4SH78</accession>
<dbReference type="AlphaFoldDB" id="A0A2G4SH78"/>
<keyword evidence="3" id="KW-1185">Reference proteome</keyword>